<dbReference type="AlphaFoldDB" id="R0GK53"/>
<name>R0GK53_9BRAS</name>
<keyword evidence="4" id="KW-1185">Reference proteome</keyword>
<evidence type="ECO:0000313" key="3">
    <source>
        <dbReference type="EMBL" id="EOA36307.1"/>
    </source>
</evidence>
<dbReference type="EMBL" id="KB870805">
    <property type="protein sequence ID" value="EOA36307.1"/>
    <property type="molecule type" value="Genomic_DNA"/>
</dbReference>
<feature type="compositionally biased region" description="Basic and acidic residues" evidence="1">
    <location>
        <begin position="43"/>
        <end position="60"/>
    </location>
</feature>
<sequence length="133" mass="14911">MASSTFSSMLFLLLLVFSLHLDEALGSQTEIRKLKETIKMRRNLEGDDHRSSKMSTEHSQTRHCKGRRTSLENMATTYRPDQVQFGPLPSPCASCRSPSANCYRCVTTRRCEGFKGSPLTCTTSEKCTRISGP</sequence>
<evidence type="ECO:0000313" key="4">
    <source>
        <dbReference type="Proteomes" id="UP000029121"/>
    </source>
</evidence>
<feature type="signal peptide" evidence="2">
    <location>
        <begin position="1"/>
        <end position="26"/>
    </location>
</feature>
<keyword evidence="2" id="KW-0732">Signal</keyword>
<accession>R0GK53</accession>
<proteinExistence type="predicted"/>
<feature type="chain" id="PRO_5004342605" evidence="2">
    <location>
        <begin position="27"/>
        <end position="133"/>
    </location>
</feature>
<dbReference type="Proteomes" id="UP000029121">
    <property type="component" value="Unassembled WGS sequence"/>
</dbReference>
<organism evidence="3 4">
    <name type="scientific">Capsella rubella</name>
    <dbReference type="NCBI Taxonomy" id="81985"/>
    <lineage>
        <taxon>Eukaryota</taxon>
        <taxon>Viridiplantae</taxon>
        <taxon>Streptophyta</taxon>
        <taxon>Embryophyta</taxon>
        <taxon>Tracheophyta</taxon>
        <taxon>Spermatophyta</taxon>
        <taxon>Magnoliopsida</taxon>
        <taxon>eudicotyledons</taxon>
        <taxon>Gunneridae</taxon>
        <taxon>Pentapetalae</taxon>
        <taxon>rosids</taxon>
        <taxon>malvids</taxon>
        <taxon>Brassicales</taxon>
        <taxon>Brassicaceae</taxon>
        <taxon>Camelineae</taxon>
        <taxon>Capsella</taxon>
    </lineage>
</organism>
<evidence type="ECO:0000256" key="2">
    <source>
        <dbReference type="SAM" id="SignalP"/>
    </source>
</evidence>
<feature type="region of interest" description="Disordered" evidence="1">
    <location>
        <begin position="43"/>
        <end position="68"/>
    </location>
</feature>
<evidence type="ECO:0000256" key="1">
    <source>
        <dbReference type="SAM" id="MobiDB-lite"/>
    </source>
</evidence>
<reference evidence="4" key="1">
    <citation type="journal article" date="2013" name="Nat. Genet.">
        <title>The Capsella rubella genome and the genomic consequences of rapid mating system evolution.</title>
        <authorList>
            <person name="Slotte T."/>
            <person name="Hazzouri K.M."/>
            <person name="Agren J.A."/>
            <person name="Koenig D."/>
            <person name="Maumus F."/>
            <person name="Guo Y.L."/>
            <person name="Steige K."/>
            <person name="Platts A.E."/>
            <person name="Escobar J.S."/>
            <person name="Newman L.K."/>
            <person name="Wang W."/>
            <person name="Mandakova T."/>
            <person name="Vello E."/>
            <person name="Smith L.M."/>
            <person name="Henz S.R."/>
            <person name="Steffen J."/>
            <person name="Takuno S."/>
            <person name="Brandvain Y."/>
            <person name="Coop G."/>
            <person name="Andolfatto P."/>
            <person name="Hu T.T."/>
            <person name="Blanchette M."/>
            <person name="Clark R.M."/>
            <person name="Quesneville H."/>
            <person name="Nordborg M."/>
            <person name="Gaut B.S."/>
            <person name="Lysak M.A."/>
            <person name="Jenkins J."/>
            <person name="Grimwood J."/>
            <person name="Chapman J."/>
            <person name="Prochnik S."/>
            <person name="Shu S."/>
            <person name="Rokhsar D."/>
            <person name="Schmutz J."/>
            <person name="Weigel D."/>
            <person name="Wright S.I."/>
        </authorList>
    </citation>
    <scope>NUCLEOTIDE SEQUENCE [LARGE SCALE GENOMIC DNA]</scope>
    <source>
        <strain evidence="4">cv. Monte Gargano</strain>
    </source>
</reference>
<gene>
    <name evidence="3" type="ORF">CARUB_v10010615mg</name>
</gene>
<protein>
    <submittedName>
        <fullName evidence="3">Uncharacterized protein</fullName>
    </submittedName>
</protein>